<dbReference type="OrthoDB" id="3787941at2759"/>
<evidence type="ECO:0000313" key="2">
    <source>
        <dbReference type="EMBL" id="KAF1964398.1"/>
    </source>
</evidence>
<evidence type="ECO:0000259" key="1">
    <source>
        <dbReference type="Pfam" id="PF24494"/>
    </source>
</evidence>
<keyword evidence="3" id="KW-1185">Reference proteome</keyword>
<dbReference type="Pfam" id="PF24494">
    <property type="entry name" value="DUF7587"/>
    <property type="match status" value="1"/>
</dbReference>
<proteinExistence type="predicted"/>
<feature type="domain" description="DUF7587" evidence="1">
    <location>
        <begin position="38"/>
        <end position="158"/>
    </location>
</feature>
<dbReference type="AlphaFoldDB" id="A0A6A5UHZ2"/>
<organism evidence="2 3">
    <name type="scientific">Bimuria novae-zelandiae CBS 107.79</name>
    <dbReference type="NCBI Taxonomy" id="1447943"/>
    <lineage>
        <taxon>Eukaryota</taxon>
        <taxon>Fungi</taxon>
        <taxon>Dikarya</taxon>
        <taxon>Ascomycota</taxon>
        <taxon>Pezizomycotina</taxon>
        <taxon>Dothideomycetes</taxon>
        <taxon>Pleosporomycetidae</taxon>
        <taxon>Pleosporales</taxon>
        <taxon>Massarineae</taxon>
        <taxon>Didymosphaeriaceae</taxon>
        <taxon>Bimuria</taxon>
    </lineage>
</organism>
<dbReference type="EMBL" id="ML976790">
    <property type="protein sequence ID" value="KAF1964398.1"/>
    <property type="molecule type" value="Genomic_DNA"/>
</dbReference>
<accession>A0A6A5UHZ2</accession>
<gene>
    <name evidence="2" type="ORF">BU23DRAFT_631946</name>
</gene>
<dbReference type="InterPro" id="IPR056009">
    <property type="entry name" value="DUF7587"/>
</dbReference>
<protein>
    <recommendedName>
        <fullName evidence="1">DUF7587 domain-containing protein</fullName>
    </recommendedName>
</protein>
<evidence type="ECO:0000313" key="3">
    <source>
        <dbReference type="Proteomes" id="UP000800036"/>
    </source>
</evidence>
<dbReference type="Proteomes" id="UP000800036">
    <property type="component" value="Unassembled WGS sequence"/>
</dbReference>
<sequence length="162" mass="18785">MARTRLGGYLVEHSSFGQPTPFETESHFLFLNGYFDLVPRYLLRTYAPNLPGHTTSDFVKSAAIKKRHLQHDIFSRPEEEARNMLEDHVRWKNKDTDNLTSWISSLIFALQHAVHRYSNDYPRPRKHEIAILLVDTKILPPRTFLPAIALLEAYEIKSPNDG</sequence>
<reference evidence="2" key="1">
    <citation type="journal article" date="2020" name="Stud. Mycol.">
        <title>101 Dothideomycetes genomes: a test case for predicting lifestyles and emergence of pathogens.</title>
        <authorList>
            <person name="Haridas S."/>
            <person name="Albert R."/>
            <person name="Binder M."/>
            <person name="Bloem J."/>
            <person name="Labutti K."/>
            <person name="Salamov A."/>
            <person name="Andreopoulos B."/>
            <person name="Baker S."/>
            <person name="Barry K."/>
            <person name="Bills G."/>
            <person name="Bluhm B."/>
            <person name="Cannon C."/>
            <person name="Castanera R."/>
            <person name="Culley D."/>
            <person name="Daum C."/>
            <person name="Ezra D."/>
            <person name="Gonzalez J."/>
            <person name="Henrissat B."/>
            <person name="Kuo A."/>
            <person name="Liang C."/>
            <person name="Lipzen A."/>
            <person name="Lutzoni F."/>
            <person name="Magnuson J."/>
            <person name="Mondo S."/>
            <person name="Nolan M."/>
            <person name="Ohm R."/>
            <person name="Pangilinan J."/>
            <person name="Park H.-J."/>
            <person name="Ramirez L."/>
            <person name="Alfaro M."/>
            <person name="Sun H."/>
            <person name="Tritt A."/>
            <person name="Yoshinaga Y."/>
            <person name="Zwiers L.-H."/>
            <person name="Turgeon B."/>
            <person name="Goodwin S."/>
            <person name="Spatafora J."/>
            <person name="Crous P."/>
            <person name="Grigoriev I."/>
        </authorList>
    </citation>
    <scope>NUCLEOTIDE SEQUENCE</scope>
    <source>
        <strain evidence="2">CBS 107.79</strain>
    </source>
</reference>
<name>A0A6A5UHZ2_9PLEO</name>